<keyword evidence="4 6" id="KW-1133">Transmembrane helix</keyword>
<dbReference type="InterPro" id="IPR002528">
    <property type="entry name" value="MATE_fam"/>
</dbReference>
<evidence type="ECO:0000256" key="1">
    <source>
        <dbReference type="ARBA" id="ARBA00004651"/>
    </source>
</evidence>
<feature type="transmembrane region" description="Helical" evidence="6">
    <location>
        <begin position="154"/>
        <end position="175"/>
    </location>
</feature>
<organism evidence="7 8">
    <name type="scientific">Enterococcus florum</name>
    <dbReference type="NCBI Taxonomy" id="2480627"/>
    <lineage>
        <taxon>Bacteria</taxon>
        <taxon>Bacillati</taxon>
        <taxon>Bacillota</taxon>
        <taxon>Bacilli</taxon>
        <taxon>Lactobacillales</taxon>
        <taxon>Enterococcaceae</taxon>
        <taxon>Enterococcus</taxon>
    </lineage>
</organism>
<reference evidence="8" key="1">
    <citation type="submission" date="2019-02" db="EMBL/GenBank/DDBJ databases">
        <title>Draft genome sequence of Enterococcus sp. Gos25-1.</title>
        <authorList>
            <person name="Tanaka N."/>
            <person name="Shiwa Y."/>
            <person name="Fujita N."/>
        </authorList>
    </citation>
    <scope>NUCLEOTIDE SEQUENCE [LARGE SCALE GENOMIC DNA]</scope>
    <source>
        <strain evidence="8">Gos25-1</strain>
    </source>
</reference>
<protein>
    <recommendedName>
        <fullName evidence="9">Polysaccharide biosynthesis protein C-terminal domain-containing protein</fullName>
    </recommendedName>
</protein>
<evidence type="ECO:0008006" key="9">
    <source>
        <dbReference type="Google" id="ProtNLM"/>
    </source>
</evidence>
<feature type="transmembrane region" description="Helical" evidence="6">
    <location>
        <begin position="335"/>
        <end position="353"/>
    </location>
</feature>
<keyword evidence="2" id="KW-1003">Cell membrane</keyword>
<comment type="caution">
    <text evidence="7">The sequence shown here is derived from an EMBL/GenBank/DDBJ whole genome shotgun (WGS) entry which is preliminary data.</text>
</comment>
<keyword evidence="5 6" id="KW-0472">Membrane</keyword>
<feature type="transmembrane region" description="Helical" evidence="6">
    <location>
        <begin position="90"/>
        <end position="110"/>
    </location>
</feature>
<dbReference type="PANTHER" id="PTHR30250">
    <property type="entry name" value="PST FAMILY PREDICTED COLANIC ACID TRANSPORTER"/>
    <property type="match status" value="1"/>
</dbReference>
<dbReference type="EMBL" id="BJCC01000027">
    <property type="protein sequence ID" value="GCF95131.1"/>
    <property type="molecule type" value="Genomic_DNA"/>
</dbReference>
<feature type="transmembrane region" description="Helical" evidence="6">
    <location>
        <begin position="181"/>
        <end position="203"/>
    </location>
</feature>
<dbReference type="GO" id="GO:0005886">
    <property type="term" value="C:plasma membrane"/>
    <property type="evidence" value="ECO:0007669"/>
    <property type="project" value="UniProtKB-SubCell"/>
</dbReference>
<dbReference type="Proteomes" id="UP000290567">
    <property type="component" value="Unassembled WGS sequence"/>
</dbReference>
<keyword evidence="3 6" id="KW-0812">Transmembrane</keyword>
<dbReference type="GO" id="GO:0042910">
    <property type="term" value="F:xenobiotic transmembrane transporter activity"/>
    <property type="evidence" value="ECO:0007669"/>
    <property type="project" value="InterPro"/>
</dbReference>
<evidence type="ECO:0000256" key="6">
    <source>
        <dbReference type="SAM" id="Phobius"/>
    </source>
</evidence>
<feature type="transmembrane region" description="Helical" evidence="6">
    <location>
        <begin position="459"/>
        <end position="482"/>
    </location>
</feature>
<accession>A0A4P5PFG4</accession>
<feature type="transmembrane region" description="Helical" evidence="6">
    <location>
        <begin position="12"/>
        <end position="36"/>
    </location>
</feature>
<name>A0A4P5PFG4_9ENTE</name>
<evidence type="ECO:0000256" key="2">
    <source>
        <dbReference type="ARBA" id="ARBA00022475"/>
    </source>
</evidence>
<comment type="subcellular location">
    <subcellularLocation>
        <location evidence="1">Cell membrane</location>
        <topology evidence="1">Multi-pass membrane protein</topology>
    </subcellularLocation>
</comment>
<dbReference type="InterPro" id="IPR050833">
    <property type="entry name" value="Poly_Biosynth_Transport"/>
</dbReference>
<sequence length="496" mass="56686">MYKNLTIKNISSSFGLQIINTVSGLILSGLIINFYGSNINGTIISITSLLNYITVLDSGLTGVIKFELYEPLSKNNWTKISSILASARIFFKRIAITFLGYIFLLLVLYTKVLESTISKSSINLLIIAISLILFFEYYSGISNRLLILADNKHVFYYTLQSVVTIINLFLSIILIHFKQSIILVKFVNSSIFLINPLCLFFYVKIKYKIDYDIQPEENAFIQRWDGLAHHIANLSRNNIDILLMTIFFSPREISIYSVYMMILNGIGRFSRILTTGMDSIIGKMLALKEYDLLKNYFDRAQFLFALVVYIFITTISEVIIPFLNIYINDGKNQGYLNADFMILIVLCQLIVLLRTPYNHVVFSAGKYKETRGIALTEVALNTILSFLFIAIFGINGLVLGTLLSSLYYLIRVELFIKTSSLANIISVNVKQQVIFTIFGVLIYLVSQVDLIKISNWSDFIIVGSIVFVKNCFLFLLIGVVFFPKQRKIWLNFFLKR</sequence>
<keyword evidence="8" id="KW-1185">Reference proteome</keyword>
<dbReference type="Pfam" id="PF01554">
    <property type="entry name" value="MatE"/>
    <property type="match status" value="1"/>
</dbReference>
<dbReference type="OrthoDB" id="8609648at2"/>
<evidence type="ECO:0000256" key="3">
    <source>
        <dbReference type="ARBA" id="ARBA00022692"/>
    </source>
</evidence>
<evidence type="ECO:0000313" key="7">
    <source>
        <dbReference type="EMBL" id="GCF95131.1"/>
    </source>
</evidence>
<dbReference type="PANTHER" id="PTHR30250:SF26">
    <property type="entry name" value="PSMA PROTEIN"/>
    <property type="match status" value="1"/>
</dbReference>
<dbReference type="GO" id="GO:0015297">
    <property type="term" value="F:antiporter activity"/>
    <property type="evidence" value="ECO:0007669"/>
    <property type="project" value="InterPro"/>
</dbReference>
<gene>
    <name evidence="7" type="ORF">NRIC_30220</name>
</gene>
<evidence type="ECO:0000256" key="5">
    <source>
        <dbReference type="ARBA" id="ARBA00023136"/>
    </source>
</evidence>
<feature type="transmembrane region" description="Helical" evidence="6">
    <location>
        <begin position="302"/>
        <end position="323"/>
    </location>
</feature>
<evidence type="ECO:0000256" key="4">
    <source>
        <dbReference type="ARBA" id="ARBA00022989"/>
    </source>
</evidence>
<dbReference type="RefSeq" id="WP_146623529.1">
    <property type="nucleotide sequence ID" value="NZ_BJCC01000027.1"/>
</dbReference>
<feature type="transmembrane region" description="Helical" evidence="6">
    <location>
        <begin position="122"/>
        <end position="142"/>
    </location>
</feature>
<feature type="transmembrane region" description="Helical" evidence="6">
    <location>
        <begin position="433"/>
        <end position="453"/>
    </location>
</feature>
<dbReference type="AlphaFoldDB" id="A0A4P5PFG4"/>
<proteinExistence type="predicted"/>
<evidence type="ECO:0000313" key="8">
    <source>
        <dbReference type="Proteomes" id="UP000290567"/>
    </source>
</evidence>